<dbReference type="PANTHER" id="PTHR37833:SF1">
    <property type="entry name" value="SIGNAL PEPTIDE PROTEIN"/>
    <property type="match status" value="1"/>
</dbReference>
<dbReference type="Gene3D" id="2.60.40.10">
    <property type="entry name" value="Immunoglobulins"/>
    <property type="match status" value="1"/>
</dbReference>
<dbReference type="EMBL" id="BK015392">
    <property type="protein sequence ID" value="DAE04636.1"/>
    <property type="molecule type" value="Genomic_DNA"/>
</dbReference>
<accession>A0A8S5PEI7</accession>
<dbReference type="Pfam" id="PF07610">
    <property type="entry name" value="DUF1573"/>
    <property type="match status" value="1"/>
</dbReference>
<protein>
    <recommendedName>
        <fullName evidence="2">DUF1573 domain-containing protein</fullName>
    </recommendedName>
</protein>
<evidence type="ECO:0008006" key="2">
    <source>
        <dbReference type="Google" id="ProtNLM"/>
    </source>
</evidence>
<proteinExistence type="predicted"/>
<organism evidence="1">
    <name type="scientific">Myoviridae sp. ctFYw8</name>
    <dbReference type="NCBI Taxonomy" id="2825069"/>
    <lineage>
        <taxon>Viruses</taxon>
        <taxon>Duplodnaviria</taxon>
        <taxon>Heunggongvirae</taxon>
        <taxon>Uroviricota</taxon>
        <taxon>Caudoviricetes</taxon>
    </lineage>
</organism>
<dbReference type="InterPro" id="IPR011467">
    <property type="entry name" value="DUF1573"/>
</dbReference>
<sequence>MKQYVFFLSLAFLLVGCHDKKSQVALLVQDIEKEYQYDQLPDSLRPQIAVEQPVRDLGCFNNTKVRKTVFSFTNTGKAPLILHDVHGHCGCVKTEFSKQPILPNQKGKIVVIYDGKEYEKGKFVKSIVINSNAVSRYYNLQIKGETK</sequence>
<evidence type="ECO:0000313" key="1">
    <source>
        <dbReference type="EMBL" id="DAE04636.1"/>
    </source>
</evidence>
<dbReference type="InterPro" id="IPR013783">
    <property type="entry name" value="Ig-like_fold"/>
</dbReference>
<reference evidence="1" key="1">
    <citation type="journal article" date="2021" name="Proc. Natl. Acad. Sci. U.S.A.">
        <title>A Catalog of Tens of Thousands of Viruses from Human Metagenomes Reveals Hidden Associations with Chronic Diseases.</title>
        <authorList>
            <person name="Tisza M.J."/>
            <person name="Buck C.B."/>
        </authorList>
    </citation>
    <scope>NUCLEOTIDE SEQUENCE</scope>
    <source>
        <strain evidence="1">CtFYw8</strain>
    </source>
</reference>
<name>A0A8S5PEI7_9CAUD</name>
<dbReference type="PROSITE" id="PS51257">
    <property type="entry name" value="PROKAR_LIPOPROTEIN"/>
    <property type="match status" value="1"/>
</dbReference>
<dbReference type="PANTHER" id="PTHR37833">
    <property type="entry name" value="LIPOPROTEIN-RELATED"/>
    <property type="match status" value="1"/>
</dbReference>